<name>K9VGY4_9CYAN</name>
<keyword evidence="5 12" id="KW-0418">Kinase</keyword>
<feature type="domain" description="PAS" evidence="10">
    <location>
        <begin position="448"/>
        <end position="499"/>
    </location>
</feature>
<evidence type="ECO:0000256" key="4">
    <source>
        <dbReference type="ARBA" id="ARBA00022679"/>
    </source>
</evidence>
<dbReference type="AlphaFoldDB" id="K9VGY4"/>
<dbReference type="InterPro" id="IPR013767">
    <property type="entry name" value="PAS_fold"/>
</dbReference>
<feature type="domain" description="PAS" evidence="10">
    <location>
        <begin position="197"/>
        <end position="269"/>
    </location>
</feature>
<dbReference type="PROSITE" id="PS50109">
    <property type="entry name" value="HIS_KIN"/>
    <property type="match status" value="1"/>
</dbReference>
<keyword evidence="3" id="KW-0597">Phosphoprotein</keyword>
<dbReference type="SUPFAM" id="SSF55874">
    <property type="entry name" value="ATPase domain of HSP90 chaperone/DNA topoisomerase II/histidine kinase"/>
    <property type="match status" value="1"/>
</dbReference>
<feature type="domain" description="PAS" evidence="10">
    <location>
        <begin position="60"/>
        <end position="107"/>
    </location>
</feature>
<dbReference type="Pfam" id="PF08448">
    <property type="entry name" value="PAS_4"/>
    <property type="match status" value="1"/>
</dbReference>
<evidence type="ECO:0000256" key="3">
    <source>
        <dbReference type="ARBA" id="ARBA00022553"/>
    </source>
</evidence>
<dbReference type="SMART" id="SM00086">
    <property type="entry name" value="PAC"/>
    <property type="match status" value="4"/>
</dbReference>
<feature type="domain" description="PAC" evidence="11">
    <location>
        <begin position="110"/>
        <end position="196"/>
    </location>
</feature>
<dbReference type="OrthoDB" id="9815750at2"/>
<accession>K9VGY4</accession>
<dbReference type="Gene3D" id="1.10.287.130">
    <property type="match status" value="1"/>
</dbReference>
<dbReference type="eggNOG" id="COG4191">
    <property type="taxonomic scope" value="Bacteria"/>
</dbReference>
<dbReference type="Gene3D" id="3.30.565.10">
    <property type="entry name" value="Histidine kinase-like ATPase, C-terminal domain"/>
    <property type="match status" value="1"/>
</dbReference>
<sequence length="1026" mass="115512">MQISSNSSKFKNGDRNNEDGSSLLKSEERYKNLVANIPGAVYRCTCEYTDDGELTRTAAFLSEAVQEISGYPSSDFINDRVRSLASIIHPQDRKNVDTTVKKSVATRTPYILEYRIVRADGEISWVYEKGKAVCCEADEARGRQEGQGEIEGFLSAVVSPNSPSSPIANSLCRVVYLDGVILDITERKRAEEKLRNTQDFLNAVLQNLPISVFIKDAVEQKFIYWNTASEELFGYSRDEVILNHAADFLESDRANYLQAQDLEVLATRKGVDLPEQTIELPRGGKRILHTKKVPLFDESGAPKYILGIAEDITETKKTETELSRLAIVAQKTQNGVIITDAQGCIQWVNEGFTRISGYVLAEMQGKKPGDVLQGAQTDPLTIAQLRSALAAGVPFNQEIYNYNKDGRGYWVALSIAPIYQENGKLEGFIAVQTDITDRKQAEATLRERENYYRCIVETASEGVWMFDSESITTFANSRMAEMLGYTVEEMLGRSLFEFIDCDCRKIAESYVQRRREGIRERHDFKFTRKDGSHLWAIVSATPMFDAAGEFSGVLRMITDISDRKLAEAELRQTLKELEFEKFALDQSAIVSNTDECGAITYVNDQFCEQFKYSREELIGKTHRLVNSGYHSADFFKQLWSTIRQGKVWRGEMKNQAKDGTLFWLDTTIVPCLNTRGEPHQYVAIRKDITARKHAEEAVQLSESQLRAKNQELAKALRDVHKTQSMMVQNEKMVSLGQLVAGVAHEINNPVSFIYGNVMHADDYFKDLLKVLQLYQQEYPHPTGAIQQEINDIDLNFLLRDLPKLLNSMKMGAERIRQIVLSLKNFSRLDEAEQKQVDIHEGIESTLLILQHRLKETAGRPKIVLLKEFGDLPRVQCYAGQLNQVFMNIIGNAIDALEEAMETGQWAEGQLAPIPYCPSPTLRICTDVKYKQDTVRQADSAVSDASMRHPSHIVIRIADNGPGIPIDVHKRLFDPFFTTKEPGKGTGLGLSISYQIVVEKHGGLLKCDSAPGQGTEFAIEIPVGNRQ</sequence>
<evidence type="ECO:0000256" key="5">
    <source>
        <dbReference type="ARBA" id="ARBA00022777"/>
    </source>
</evidence>
<dbReference type="SMART" id="SM00091">
    <property type="entry name" value="PAS"/>
    <property type="match status" value="5"/>
</dbReference>
<dbReference type="InterPro" id="IPR036890">
    <property type="entry name" value="HATPase_C_sf"/>
</dbReference>
<gene>
    <name evidence="12" type="ORF">Osc7112_2334</name>
</gene>
<dbReference type="NCBIfam" id="TIGR00229">
    <property type="entry name" value="sensory_box"/>
    <property type="match status" value="4"/>
</dbReference>
<dbReference type="Pfam" id="PF08447">
    <property type="entry name" value="PAS_3"/>
    <property type="match status" value="1"/>
</dbReference>
<dbReference type="HOGENOM" id="CLU_295083_0_0_3"/>
<evidence type="ECO:0000313" key="12">
    <source>
        <dbReference type="EMBL" id="AFZ06784.1"/>
    </source>
</evidence>
<dbReference type="InterPro" id="IPR001610">
    <property type="entry name" value="PAC"/>
</dbReference>
<dbReference type="PANTHER" id="PTHR43304:SF1">
    <property type="entry name" value="PAC DOMAIN-CONTAINING PROTEIN"/>
    <property type="match status" value="1"/>
</dbReference>
<dbReference type="InterPro" id="IPR003594">
    <property type="entry name" value="HATPase_dom"/>
</dbReference>
<keyword evidence="6" id="KW-0902">Two-component regulatory system</keyword>
<dbReference type="Pfam" id="PF02518">
    <property type="entry name" value="HATPase_c"/>
    <property type="match status" value="1"/>
</dbReference>
<protein>
    <recommendedName>
        <fullName evidence="2">histidine kinase</fullName>
        <ecNumber evidence="2">2.7.13.3</ecNumber>
    </recommendedName>
</protein>
<dbReference type="CDD" id="cd00130">
    <property type="entry name" value="PAS"/>
    <property type="match status" value="5"/>
</dbReference>
<dbReference type="PRINTS" id="PR00344">
    <property type="entry name" value="BCTRLSENSOR"/>
</dbReference>
<proteinExistence type="predicted"/>
<dbReference type="EC" id="2.7.13.3" evidence="2"/>
<dbReference type="SMART" id="SM00387">
    <property type="entry name" value="HATPase_c"/>
    <property type="match status" value="1"/>
</dbReference>
<feature type="domain" description="PAC" evidence="11">
    <location>
        <begin position="648"/>
        <end position="700"/>
    </location>
</feature>
<dbReference type="InterPro" id="IPR013656">
    <property type="entry name" value="PAS_4"/>
</dbReference>
<dbReference type="PROSITE" id="PS50113">
    <property type="entry name" value="PAC"/>
    <property type="match status" value="5"/>
</dbReference>
<dbReference type="RefSeq" id="WP_015176082.1">
    <property type="nucleotide sequence ID" value="NC_019729.1"/>
</dbReference>
<dbReference type="GO" id="GO:0000155">
    <property type="term" value="F:phosphorelay sensor kinase activity"/>
    <property type="evidence" value="ECO:0007669"/>
    <property type="project" value="InterPro"/>
</dbReference>
<dbReference type="PANTHER" id="PTHR43304">
    <property type="entry name" value="PHYTOCHROME-LIKE PROTEIN CPH1"/>
    <property type="match status" value="1"/>
</dbReference>
<evidence type="ECO:0000259" key="9">
    <source>
        <dbReference type="PROSITE" id="PS50109"/>
    </source>
</evidence>
<comment type="catalytic activity">
    <reaction evidence="1">
        <text>ATP + protein L-histidine = ADP + protein N-phospho-L-histidine.</text>
        <dbReference type="EC" id="2.7.13.3"/>
    </reaction>
</comment>
<keyword evidence="13" id="KW-1185">Reference proteome</keyword>
<dbReference type="InterPro" id="IPR000700">
    <property type="entry name" value="PAS-assoc_C"/>
</dbReference>
<dbReference type="CDD" id="cd00082">
    <property type="entry name" value="HisKA"/>
    <property type="match status" value="1"/>
</dbReference>
<dbReference type="Pfam" id="PF13426">
    <property type="entry name" value="PAS_9"/>
    <property type="match status" value="2"/>
</dbReference>
<evidence type="ECO:0000256" key="6">
    <source>
        <dbReference type="ARBA" id="ARBA00023012"/>
    </source>
</evidence>
<dbReference type="eggNOG" id="COG2202">
    <property type="taxonomic scope" value="Bacteria"/>
</dbReference>
<dbReference type="STRING" id="179408.Osc7112_2334"/>
<dbReference type="InterPro" id="IPR005467">
    <property type="entry name" value="His_kinase_dom"/>
</dbReference>
<dbReference type="GO" id="GO:0006355">
    <property type="term" value="P:regulation of DNA-templated transcription"/>
    <property type="evidence" value="ECO:0007669"/>
    <property type="project" value="InterPro"/>
</dbReference>
<dbReference type="InterPro" id="IPR013655">
    <property type="entry name" value="PAS_fold_3"/>
</dbReference>
<dbReference type="Gene3D" id="3.30.450.20">
    <property type="entry name" value="PAS domain"/>
    <property type="match status" value="5"/>
</dbReference>
<feature type="coiled-coil region" evidence="7">
    <location>
        <begin position="691"/>
        <end position="718"/>
    </location>
</feature>
<dbReference type="Proteomes" id="UP000010478">
    <property type="component" value="Chromosome"/>
</dbReference>
<dbReference type="Pfam" id="PF00989">
    <property type="entry name" value="PAS"/>
    <property type="match status" value="1"/>
</dbReference>
<evidence type="ECO:0000256" key="2">
    <source>
        <dbReference type="ARBA" id="ARBA00012438"/>
    </source>
</evidence>
<feature type="region of interest" description="Disordered" evidence="8">
    <location>
        <begin position="1"/>
        <end position="23"/>
    </location>
</feature>
<dbReference type="SUPFAM" id="SSF55785">
    <property type="entry name" value="PYP-like sensor domain (PAS domain)"/>
    <property type="match status" value="5"/>
</dbReference>
<evidence type="ECO:0000259" key="11">
    <source>
        <dbReference type="PROSITE" id="PS50113"/>
    </source>
</evidence>
<dbReference type="InterPro" id="IPR052162">
    <property type="entry name" value="Sensor_kinase/Photoreceptor"/>
</dbReference>
<feature type="domain" description="PAS" evidence="10">
    <location>
        <begin position="566"/>
        <end position="621"/>
    </location>
</feature>
<dbReference type="InterPro" id="IPR004358">
    <property type="entry name" value="Sig_transdc_His_kin-like_C"/>
</dbReference>
<reference evidence="12 13" key="1">
    <citation type="submission" date="2012-05" db="EMBL/GenBank/DDBJ databases">
        <title>Finished chromosome of genome of Oscillatoria sp. PCC 7112.</title>
        <authorList>
            <consortium name="US DOE Joint Genome Institute"/>
            <person name="Gugger M."/>
            <person name="Coursin T."/>
            <person name="Rippka R."/>
            <person name="Tandeau De Marsac N."/>
            <person name="Huntemann M."/>
            <person name="Wei C.-L."/>
            <person name="Han J."/>
            <person name="Detter J.C."/>
            <person name="Han C."/>
            <person name="Tapia R."/>
            <person name="Davenport K."/>
            <person name="Daligault H."/>
            <person name="Erkkila T."/>
            <person name="Gu W."/>
            <person name="Munk A.C.C."/>
            <person name="Teshima H."/>
            <person name="Xu Y."/>
            <person name="Chain P."/>
            <person name="Chen A."/>
            <person name="Krypides N."/>
            <person name="Mavromatis K."/>
            <person name="Markowitz V."/>
            <person name="Szeto E."/>
            <person name="Ivanova N."/>
            <person name="Mikhailova N."/>
            <person name="Ovchinnikova G."/>
            <person name="Pagani I."/>
            <person name="Pati A."/>
            <person name="Goodwin L."/>
            <person name="Peters L."/>
            <person name="Pitluck S."/>
            <person name="Woyke T."/>
            <person name="Kerfeld C."/>
        </authorList>
    </citation>
    <scope>NUCLEOTIDE SEQUENCE [LARGE SCALE GENOMIC DNA]</scope>
    <source>
        <strain evidence="12 13">PCC 7112</strain>
    </source>
</reference>
<feature type="domain" description="PAC" evidence="11">
    <location>
        <begin position="271"/>
        <end position="324"/>
    </location>
</feature>
<keyword evidence="4" id="KW-0808">Transferase</keyword>
<dbReference type="InterPro" id="IPR000014">
    <property type="entry name" value="PAS"/>
</dbReference>
<evidence type="ECO:0000256" key="1">
    <source>
        <dbReference type="ARBA" id="ARBA00000085"/>
    </source>
</evidence>
<feature type="domain" description="PAS" evidence="10">
    <location>
        <begin position="321"/>
        <end position="366"/>
    </location>
</feature>
<dbReference type="InterPro" id="IPR035965">
    <property type="entry name" value="PAS-like_dom_sf"/>
</dbReference>
<evidence type="ECO:0000259" key="10">
    <source>
        <dbReference type="PROSITE" id="PS50112"/>
    </source>
</evidence>
<feature type="domain" description="Histidine kinase" evidence="9">
    <location>
        <begin position="741"/>
        <end position="1024"/>
    </location>
</feature>
<keyword evidence="7" id="KW-0175">Coiled coil</keyword>
<feature type="compositionally biased region" description="Polar residues" evidence="8">
    <location>
        <begin position="1"/>
        <end position="10"/>
    </location>
</feature>
<dbReference type="InterPro" id="IPR003661">
    <property type="entry name" value="HisK_dim/P_dom"/>
</dbReference>
<feature type="domain" description="PAC" evidence="11">
    <location>
        <begin position="395"/>
        <end position="447"/>
    </location>
</feature>
<organism evidence="12 13">
    <name type="scientific">Phormidium nigroviride PCC 7112</name>
    <dbReference type="NCBI Taxonomy" id="179408"/>
    <lineage>
        <taxon>Bacteria</taxon>
        <taxon>Bacillati</taxon>
        <taxon>Cyanobacteriota</taxon>
        <taxon>Cyanophyceae</taxon>
        <taxon>Oscillatoriophycideae</taxon>
        <taxon>Oscillatoriales</taxon>
        <taxon>Oscillatoriaceae</taxon>
        <taxon>Phormidium</taxon>
    </lineage>
</organism>
<dbReference type="KEGG" id="oni:Osc7112_2334"/>
<feature type="domain" description="PAC" evidence="11">
    <location>
        <begin position="520"/>
        <end position="572"/>
    </location>
</feature>
<dbReference type="EMBL" id="CP003614">
    <property type="protein sequence ID" value="AFZ06784.1"/>
    <property type="molecule type" value="Genomic_DNA"/>
</dbReference>
<evidence type="ECO:0000256" key="8">
    <source>
        <dbReference type="SAM" id="MobiDB-lite"/>
    </source>
</evidence>
<dbReference type="PROSITE" id="PS50112">
    <property type="entry name" value="PAS"/>
    <property type="match status" value="5"/>
</dbReference>
<evidence type="ECO:0000256" key="7">
    <source>
        <dbReference type="SAM" id="Coils"/>
    </source>
</evidence>
<evidence type="ECO:0000313" key="13">
    <source>
        <dbReference type="Proteomes" id="UP000010478"/>
    </source>
</evidence>